<protein>
    <recommendedName>
        <fullName evidence="5">Variable surface lipoprotein</fullName>
    </recommendedName>
</protein>
<proteinExistence type="predicted"/>
<reference evidence="3 4" key="1">
    <citation type="journal article" date="2015" name="Clin. Infect. Dis.">
        <title>Genomic Investigations unmask Mycoplasma amphoriforme, a new respiratory pathogen.</title>
        <authorList>
            <person name="Gillespie S.H."/>
            <person name="Ling C.L."/>
            <person name="Oravcova K."/>
            <person name="Pinheiro M."/>
            <person name="Wells L."/>
            <person name="Bryant J.M."/>
            <person name="McHugh T.D."/>
            <person name="Bebear C."/>
            <person name="Webster D."/>
            <person name="Harris S.R."/>
            <person name="Seth-Smith H.M."/>
            <person name="Thomson N.R."/>
        </authorList>
    </citation>
    <scope>NUCLEOTIDE SEQUENCE [LARGE SCALE GENOMIC DNA]</scope>
    <source>
        <strain evidence="3 4">A39</strain>
    </source>
</reference>
<evidence type="ECO:0000313" key="4">
    <source>
        <dbReference type="Proteomes" id="UP000261764"/>
    </source>
</evidence>
<evidence type="ECO:0008006" key="5">
    <source>
        <dbReference type="Google" id="ProtNLM"/>
    </source>
</evidence>
<dbReference type="AlphaFoldDB" id="A0A292IIP2"/>
<sequence>MKKFKKKFLLTGLVLAVPLVGAIASACSEVSQGEDRTPPSGGSGNSTMMKSNNDNILENLPSFF</sequence>
<feature type="compositionally biased region" description="Polar residues" evidence="1">
    <location>
        <begin position="45"/>
        <end position="56"/>
    </location>
</feature>
<evidence type="ECO:0000313" key="3">
    <source>
        <dbReference type="EMBL" id="CDN40794.1"/>
    </source>
</evidence>
<dbReference type="KEGG" id="mamp:MAMA39_06770"/>
<dbReference type="EMBL" id="HG937516">
    <property type="protein sequence ID" value="CDN40794.1"/>
    <property type="molecule type" value="Genomic_DNA"/>
</dbReference>
<keyword evidence="4" id="KW-1185">Reference proteome</keyword>
<name>A0A292IIP2_9MOLU</name>
<organism evidence="3 4">
    <name type="scientific">Mycoplasma amphoriforme A39</name>
    <dbReference type="NCBI Taxonomy" id="572419"/>
    <lineage>
        <taxon>Bacteria</taxon>
        <taxon>Bacillati</taxon>
        <taxon>Mycoplasmatota</taxon>
        <taxon>Mollicutes</taxon>
        <taxon>Mycoplasmataceae</taxon>
        <taxon>Mycoplasma</taxon>
    </lineage>
</organism>
<dbReference type="Proteomes" id="UP000261764">
    <property type="component" value="Chromosome I"/>
</dbReference>
<feature type="chain" id="PRO_5013239871" description="Variable surface lipoprotein" evidence="2">
    <location>
        <begin position="27"/>
        <end position="64"/>
    </location>
</feature>
<evidence type="ECO:0000256" key="1">
    <source>
        <dbReference type="SAM" id="MobiDB-lite"/>
    </source>
</evidence>
<accession>A0A292IIP2</accession>
<evidence type="ECO:0000256" key="2">
    <source>
        <dbReference type="SAM" id="SignalP"/>
    </source>
</evidence>
<feature type="signal peptide" evidence="2">
    <location>
        <begin position="1"/>
        <end position="26"/>
    </location>
</feature>
<feature type="region of interest" description="Disordered" evidence="1">
    <location>
        <begin position="30"/>
        <end position="64"/>
    </location>
</feature>
<gene>
    <name evidence="3" type="ORF">MAMA39_06770</name>
</gene>
<dbReference type="PROSITE" id="PS51257">
    <property type="entry name" value="PROKAR_LIPOPROTEIN"/>
    <property type="match status" value="1"/>
</dbReference>
<keyword evidence="2" id="KW-0732">Signal</keyword>